<dbReference type="VEuPathDB" id="VectorBase:PHUM250940"/>
<feature type="compositionally biased region" description="Acidic residues" evidence="1">
    <location>
        <begin position="144"/>
        <end position="174"/>
    </location>
</feature>
<name>E0VJU6_PEDHC</name>
<feature type="signal peptide" evidence="2">
    <location>
        <begin position="1"/>
        <end position="23"/>
    </location>
</feature>
<dbReference type="AlphaFoldDB" id="E0VJU6"/>
<dbReference type="InParanoid" id="E0VJU6"/>
<dbReference type="HOGENOM" id="CLU_967423_0_0_1"/>
<reference evidence="3" key="1">
    <citation type="submission" date="2007-04" db="EMBL/GenBank/DDBJ databases">
        <title>Annotation of Pediculus humanus corporis strain USDA.</title>
        <authorList>
            <person name="Kirkness E."/>
            <person name="Hannick L."/>
            <person name="Hass B."/>
            <person name="Bruggner R."/>
            <person name="Lawson D."/>
            <person name="Bidwell S."/>
            <person name="Joardar V."/>
            <person name="Caler E."/>
            <person name="Walenz B."/>
            <person name="Inman J."/>
            <person name="Schobel S."/>
            <person name="Galinsky K."/>
            <person name="Amedeo P."/>
            <person name="Strausberg R."/>
        </authorList>
    </citation>
    <scope>NUCLEOTIDE SEQUENCE</scope>
    <source>
        <strain evidence="3">USDA</strain>
    </source>
</reference>
<feature type="compositionally biased region" description="Basic residues" evidence="1">
    <location>
        <begin position="183"/>
        <end position="196"/>
    </location>
</feature>
<dbReference type="GeneID" id="8235043"/>
<gene>
    <name evidence="4" type="primary">8235043</name>
    <name evidence="3" type="ORF">Phum_PHUM250940</name>
</gene>
<dbReference type="Proteomes" id="UP000009046">
    <property type="component" value="Unassembled WGS sequence"/>
</dbReference>
<protein>
    <submittedName>
        <fullName evidence="3 4">Uncharacterized protein</fullName>
    </submittedName>
</protein>
<feature type="compositionally biased region" description="Acidic residues" evidence="1">
    <location>
        <begin position="235"/>
        <end position="247"/>
    </location>
</feature>
<reference evidence="4" key="3">
    <citation type="submission" date="2020-05" db="UniProtKB">
        <authorList>
            <consortium name="EnsemblMetazoa"/>
        </authorList>
    </citation>
    <scope>IDENTIFICATION</scope>
    <source>
        <strain evidence="4">USDA</strain>
    </source>
</reference>
<evidence type="ECO:0000313" key="5">
    <source>
        <dbReference type="Proteomes" id="UP000009046"/>
    </source>
</evidence>
<keyword evidence="2" id="KW-0732">Signal</keyword>
<evidence type="ECO:0000313" key="4">
    <source>
        <dbReference type="EnsemblMetazoa" id="PHUM250940-PA"/>
    </source>
</evidence>
<organism>
    <name type="scientific">Pediculus humanus subsp. corporis</name>
    <name type="common">Body louse</name>
    <dbReference type="NCBI Taxonomy" id="121224"/>
    <lineage>
        <taxon>Eukaryota</taxon>
        <taxon>Metazoa</taxon>
        <taxon>Ecdysozoa</taxon>
        <taxon>Arthropoda</taxon>
        <taxon>Hexapoda</taxon>
        <taxon>Insecta</taxon>
        <taxon>Pterygota</taxon>
        <taxon>Neoptera</taxon>
        <taxon>Paraneoptera</taxon>
        <taxon>Psocodea</taxon>
        <taxon>Troctomorpha</taxon>
        <taxon>Phthiraptera</taxon>
        <taxon>Anoplura</taxon>
        <taxon>Pediculidae</taxon>
        <taxon>Pediculus</taxon>
    </lineage>
</organism>
<proteinExistence type="predicted"/>
<evidence type="ECO:0000256" key="2">
    <source>
        <dbReference type="SAM" id="SignalP"/>
    </source>
</evidence>
<accession>E0VJU6</accession>
<feature type="compositionally biased region" description="Acidic residues" evidence="1">
    <location>
        <begin position="207"/>
        <end position="222"/>
    </location>
</feature>
<feature type="chain" id="PRO_5014570125" evidence="2">
    <location>
        <begin position="24"/>
        <end position="288"/>
    </location>
</feature>
<evidence type="ECO:0000256" key="1">
    <source>
        <dbReference type="SAM" id="MobiDB-lite"/>
    </source>
</evidence>
<feature type="compositionally biased region" description="Low complexity" evidence="1">
    <location>
        <begin position="197"/>
        <end position="206"/>
    </location>
</feature>
<evidence type="ECO:0000313" key="3">
    <source>
        <dbReference type="EMBL" id="EEB13652.1"/>
    </source>
</evidence>
<dbReference type="KEGG" id="phu:Phum_PHUM250940"/>
<dbReference type="RefSeq" id="XP_002426390.1">
    <property type="nucleotide sequence ID" value="XM_002426345.1"/>
</dbReference>
<dbReference type="OrthoDB" id="7686329at2759"/>
<feature type="region of interest" description="Disordered" evidence="1">
    <location>
        <begin position="125"/>
        <end position="288"/>
    </location>
</feature>
<sequence>MVSTPTFLAVLSFLTFFIDHVLTTPIKYDQRQEGELNIRTDLQDVVFVVVPPKDILSAGMGVVANTAANFLKFNRGGFGGPNGLPSQRRPSSKLGFLPFKFNFGKPGLQSKRIVQFGDPNRYNFNNGRFPIKGRYTTEVTTTTTEEEDTTEEEETTTEAEETTTMAVEDDDDEMMTTTEGKSVKKTLKNKKNKKNKNNNNNNNNTNDNDDENNNGDENDENNDNNNENNNFTNNGEEEGEESNETEEPIINFDSPRIAGEFSPYGMDPSSIFSHEGCGPDAYRDLTGD</sequence>
<dbReference type="EMBL" id="AAZO01002909">
    <property type="status" value="NOT_ANNOTATED_CDS"/>
    <property type="molecule type" value="Genomic_DNA"/>
</dbReference>
<dbReference type="EnsemblMetazoa" id="PHUM250940-RA">
    <property type="protein sequence ID" value="PHUM250940-PA"/>
    <property type="gene ID" value="PHUM250940"/>
</dbReference>
<keyword evidence="5" id="KW-1185">Reference proteome</keyword>
<feature type="compositionally biased region" description="Low complexity" evidence="1">
    <location>
        <begin position="223"/>
        <end position="234"/>
    </location>
</feature>
<reference evidence="3" key="2">
    <citation type="submission" date="2007-04" db="EMBL/GenBank/DDBJ databases">
        <title>The genome of the human body louse.</title>
        <authorList>
            <consortium name="The Human Body Louse Genome Consortium"/>
            <person name="Kirkness E."/>
            <person name="Walenz B."/>
            <person name="Hass B."/>
            <person name="Bruggner R."/>
            <person name="Strausberg R."/>
        </authorList>
    </citation>
    <scope>NUCLEOTIDE SEQUENCE</scope>
    <source>
        <strain evidence="3">USDA</strain>
    </source>
</reference>
<dbReference type="CTD" id="8235043"/>
<dbReference type="EMBL" id="DS235229">
    <property type="protein sequence ID" value="EEB13652.1"/>
    <property type="molecule type" value="Genomic_DNA"/>
</dbReference>